<dbReference type="Proteomes" id="UP001162501">
    <property type="component" value="Chromosome 21"/>
</dbReference>
<sequence length="292" mass="30201">MGQSGEAASEPTSAGGRLPWGRSYEGREAWLGCQVPSPFVRLLSCCLGQSPEQPPPERADLSSQPAPAPIPARPLPSPARLQTQVRAGARERHPALATGGALGSWALLPSGREVPAERDLGLGKRAGRGQGRCLWIAPPPGPAELSRRRVPDSGPASCGGDFHLLGLLPSAHSVVRNLLFGKLAAVGLFGATLTPPHASSSLSLPLYSPRPGWGPIVCSRFAQLWGLSAHFPSDAGPTCQAALPSEAGWDGSGIGAGPGSPAQPVSGTRVKNWGLGAGVVHAWRIHPPSYRS</sequence>
<name>A0AC59YZN4_RANTA</name>
<protein>
    <submittedName>
        <fullName evidence="1">Uncharacterized protein</fullName>
    </submittedName>
</protein>
<evidence type="ECO:0000313" key="2">
    <source>
        <dbReference type="Proteomes" id="UP001162501"/>
    </source>
</evidence>
<accession>A0AC59YZN4</accession>
<proteinExistence type="predicted"/>
<gene>
    <name evidence="1" type="ORF">MRATA1EN22A_LOCUS12205</name>
</gene>
<organism evidence="1 2">
    <name type="scientific">Rangifer tarandus platyrhynchus</name>
    <name type="common">Svalbard reindeer</name>
    <dbReference type="NCBI Taxonomy" id="3082113"/>
    <lineage>
        <taxon>Eukaryota</taxon>
        <taxon>Metazoa</taxon>
        <taxon>Chordata</taxon>
        <taxon>Craniata</taxon>
        <taxon>Vertebrata</taxon>
        <taxon>Euteleostomi</taxon>
        <taxon>Mammalia</taxon>
        <taxon>Eutheria</taxon>
        <taxon>Laurasiatheria</taxon>
        <taxon>Artiodactyla</taxon>
        <taxon>Ruminantia</taxon>
        <taxon>Pecora</taxon>
        <taxon>Cervidae</taxon>
        <taxon>Odocoileinae</taxon>
        <taxon>Rangifer</taxon>
    </lineage>
</organism>
<reference evidence="1" key="1">
    <citation type="submission" date="2023-05" db="EMBL/GenBank/DDBJ databases">
        <authorList>
            <consortium name="ELIXIR-Norway"/>
        </authorList>
    </citation>
    <scope>NUCLEOTIDE SEQUENCE</scope>
</reference>
<reference evidence="1" key="2">
    <citation type="submission" date="2025-03" db="EMBL/GenBank/DDBJ databases">
        <authorList>
            <consortium name="ELIXIR-Norway"/>
            <consortium name="Elixir Norway"/>
        </authorList>
    </citation>
    <scope>NUCLEOTIDE SEQUENCE</scope>
</reference>
<evidence type="ECO:0000313" key="1">
    <source>
        <dbReference type="EMBL" id="CAN0111412.1"/>
    </source>
</evidence>
<dbReference type="EMBL" id="OX596105">
    <property type="protein sequence ID" value="CAN0111412.1"/>
    <property type="molecule type" value="Genomic_DNA"/>
</dbReference>